<dbReference type="VEuPathDB" id="FungiDB:AeMF1_011814"/>
<evidence type="ECO:0000256" key="1">
    <source>
        <dbReference type="SAM" id="MobiDB-lite"/>
    </source>
</evidence>
<proteinExistence type="predicted"/>
<sequence>MKTSILVAFAAVANVVSGLDLPKLDQALPLNVDISAISPVIDTDTDCCLPSAAISRTGEQNEGLKPTGSVTGLCRNSAFLNYSNSYHRYACVTSGGSKYCGHFFAYYFLKDQLFPLVESGHRHDFEQVVVWTINGKATHGTYSTHGDMVTAPESEIPKQDGHLKFVYHKDGVQTRCFRFAKQNEVAENPAGTFVLPTVVSWYTMKGDGIDNAGIRNKLNSYDYGSAHNPTKDGDFLPNLNEGKPSTFPQFTQESVDNSK</sequence>
<dbReference type="OrthoDB" id="147163at2759"/>
<organism evidence="3 4">
    <name type="scientific">Aphanomyces euteiches</name>
    <dbReference type="NCBI Taxonomy" id="100861"/>
    <lineage>
        <taxon>Eukaryota</taxon>
        <taxon>Sar</taxon>
        <taxon>Stramenopiles</taxon>
        <taxon>Oomycota</taxon>
        <taxon>Saprolegniomycetes</taxon>
        <taxon>Saprolegniales</taxon>
        <taxon>Verrucalvaceae</taxon>
        <taxon>Aphanomyces</taxon>
    </lineage>
</organism>
<name>A0A6G0WZW5_9STRA</name>
<evidence type="ECO:0000313" key="4">
    <source>
        <dbReference type="Proteomes" id="UP000481153"/>
    </source>
</evidence>
<dbReference type="PANTHER" id="PTHR33657">
    <property type="entry name" value="DOMAIN PROTEIN, PUTATIVE (AFU_ORTHOLOGUE AFUA_5G00600)-RELATED"/>
    <property type="match status" value="1"/>
</dbReference>
<protein>
    <submittedName>
        <fullName evidence="3">Uncharacterized protein</fullName>
    </submittedName>
</protein>
<evidence type="ECO:0000256" key="2">
    <source>
        <dbReference type="SAM" id="SignalP"/>
    </source>
</evidence>
<gene>
    <name evidence="3" type="ORF">Ae201684_009896</name>
</gene>
<dbReference type="Proteomes" id="UP000481153">
    <property type="component" value="Unassembled WGS sequence"/>
</dbReference>
<feature type="signal peptide" evidence="2">
    <location>
        <begin position="1"/>
        <end position="18"/>
    </location>
</feature>
<comment type="caution">
    <text evidence="3">The sequence shown here is derived from an EMBL/GenBank/DDBJ whole genome shotgun (WGS) entry which is preliminary data.</text>
</comment>
<feature type="chain" id="PRO_5026357557" evidence="2">
    <location>
        <begin position="19"/>
        <end position="259"/>
    </location>
</feature>
<dbReference type="AlphaFoldDB" id="A0A6G0WZW5"/>
<dbReference type="InterPro" id="IPR008701">
    <property type="entry name" value="NPP1"/>
</dbReference>
<evidence type="ECO:0000313" key="3">
    <source>
        <dbReference type="EMBL" id="KAF0733074.1"/>
    </source>
</evidence>
<feature type="region of interest" description="Disordered" evidence="1">
    <location>
        <begin position="232"/>
        <end position="259"/>
    </location>
</feature>
<dbReference type="PANTHER" id="PTHR33657:SF6">
    <property type="entry name" value="SECRETED PROTEIN"/>
    <property type="match status" value="1"/>
</dbReference>
<dbReference type="Pfam" id="PF05630">
    <property type="entry name" value="NPP1"/>
    <property type="match status" value="1"/>
</dbReference>
<reference evidence="3 4" key="1">
    <citation type="submission" date="2019-07" db="EMBL/GenBank/DDBJ databases">
        <title>Genomics analysis of Aphanomyces spp. identifies a new class of oomycete effector associated with host adaptation.</title>
        <authorList>
            <person name="Gaulin E."/>
        </authorList>
    </citation>
    <scope>NUCLEOTIDE SEQUENCE [LARGE SCALE GENOMIC DNA]</scope>
    <source>
        <strain evidence="3 4">ATCC 201684</strain>
    </source>
</reference>
<feature type="compositionally biased region" description="Polar residues" evidence="1">
    <location>
        <begin position="246"/>
        <end position="259"/>
    </location>
</feature>
<dbReference type="EMBL" id="VJMJ01000126">
    <property type="protein sequence ID" value="KAF0733074.1"/>
    <property type="molecule type" value="Genomic_DNA"/>
</dbReference>
<keyword evidence="2" id="KW-0732">Signal</keyword>
<keyword evidence="4" id="KW-1185">Reference proteome</keyword>
<accession>A0A6G0WZW5</accession>
<dbReference type="PIRSF" id="PIRSF029958">
    <property type="entry name" value="Necrosis-inducing_protein"/>
    <property type="match status" value="1"/>
</dbReference>